<keyword evidence="4" id="KW-0808">Transferase</keyword>
<protein>
    <recommendedName>
        <fullName evidence="2">histidine kinase</fullName>
        <ecNumber evidence="2">2.7.13.3</ecNumber>
    </recommendedName>
</protein>
<dbReference type="PROSITE" id="PS50109">
    <property type="entry name" value="HIS_KIN"/>
    <property type="match status" value="1"/>
</dbReference>
<evidence type="ECO:0000313" key="14">
    <source>
        <dbReference type="EMBL" id="TFI57479.1"/>
    </source>
</evidence>
<dbReference type="Proteomes" id="UP000298213">
    <property type="component" value="Unassembled WGS sequence"/>
</dbReference>
<dbReference type="Pfam" id="PF02518">
    <property type="entry name" value="HATPase_c"/>
    <property type="match status" value="1"/>
</dbReference>
<dbReference type="EMBL" id="SPDV01000030">
    <property type="protein sequence ID" value="TFI57479.1"/>
    <property type="molecule type" value="Genomic_DNA"/>
</dbReference>
<evidence type="ECO:0000256" key="8">
    <source>
        <dbReference type="ARBA" id="ARBA00023012"/>
    </source>
</evidence>
<keyword evidence="6" id="KW-0418">Kinase</keyword>
<dbReference type="RefSeq" id="WP_135088153.1">
    <property type="nucleotide sequence ID" value="NZ_SPDV01000030.1"/>
</dbReference>
<evidence type="ECO:0000256" key="2">
    <source>
        <dbReference type="ARBA" id="ARBA00012438"/>
    </source>
</evidence>
<evidence type="ECO:0000256" key="7">
    <source>
        <dbReference type="ARBA" id="ARBA00022840"/>
    </source>
</evidence>
<feature type="transmembrane region" description="Helical" evidence="11">
    <location>
        <begin position="201"/>
        <end position="221"/>
    </location>
</feature>
<dbReference type="InterPro" id="IPR036890">
    <property type="entry name" value="HATPase_C_sf"/>
</dbReference>
<keyword evidence="15" id="KW-1185">Reference proteome</keyword>
<name>A0A4Y8ZRR3_9SPHN</name>
<comment type="caution">
    <text evidence="14">The sequence shown here is derived from an EMBL/GenBank/DDBJ whole genome shotgun (WGS) entry which is preliminary data.</text>
</comment>
<dbReference type="Gene3D" id="3.40.50.2300">
    <property type="match status" value="1"/>
</dbReference>
<evidence type="ECO:0000256" key="1">
    <source>
        <dbReference type="ARBA" id="ARBA00000085"/>
    </source>
</evidence>
<evidence type="ECO:0000256" key="3">
    <source>
        <dbReference type="ARBA" id="ARBA00022553"/>
    </source>
</evidence>
<evidence type="ECO:0000256" key="4">
    <source>
        <dbReference type="ARBA" id="ARBA00022679"/>
    </source>
</evidence>
<dbReference type="InterPro" id="IPR007891">
    <property type="entry name" value="CHASE3"/>
</dbReference>
<keyword evidence="3 9" id="KW-0597">Phosphoprotein</keyword>
<dbReference type="InterPro" id="IPR001789">
    <property type="entry name" value="Sig_transdc_resp-reg_receiver"/>
</dbReference>
<dbReference type="SUPFAM" id="SSF55874">
    <property type="entry name" value="ATPase domain of HSP90 chaperone/DNA topoisomerase II/histidine kinase"/>
    <property type="match status" value="1"/>
</dbReference>
<dbReference type="InterPro" id="IPR036097">
    <property type="entry name" value="HisK_dim/P_sf"/>
</dbReference>
<dbReference type="OrthoDB" id="9796100at2"/>
<dbReference type="Gene3D" id="3.30.565.10">
    <property type="entry name" value="Histidine kinase-like ATPase, C-terminal domain"/>
    <property type="match status" value="1"/>
</dbReference>
<keyword evidence="8" id="KW-0902">Two-component regulatory system</keyword>
<dbReference type="PANTHER" id="PTHR43065">
    <property type="entry name" value="SENSOR HISTIDINE KINASE"/>
    <property type="match status" value="1"/>
</dbReference>
<keyword evidence="5" id="KW-0547">Nucleotide-binding</keyword>
<dbReference type="InterPro" id="IPR004358">
    <property type="entry name" value="Sig_transdc_His_kin-like_C"/>
</dbReference>
<dbReference type="InterPro" id="IPR011006">
    <property type="entry name" value="CheY-like_superfamily"/>
</dbReference>
<evidence type="ECO:0000256" key="9">
    <source>
        <dbReference type="PROSITE-ProRule" id="PRU00169"/>
    </source>
</evidence>
<feature type="modified residue" description="4-aspartylphosphate" evidence="9">
    <location>
        <position position="588"/>
    </location>
</feature>
<feature type="domain" description="Histidine kinase" evidence="12">
    <location>
        <begin position="291"/>
        <end position="512"/>
    </location>
</feature>
<dbReference type="InterPro" id="IPR003594">
    <property type="entry name" value="HATPase_dom"/>
</dbReference>
<keyword evidence="11" id="KW-0812">Transmembrane</keyword>
<evidence type="ECO:0000256" key="11">
    <source>
        <dbReference type="SAM" id="Phobius"/>
    </source>
</evidence>
<dbReference type="Pfam" id="PF05227">
    <property type="entry name" value="CHASE3"/>
    <property type="match status" value="1"/>
</dbReference>
<dbReference type="GO" id="GO:0000155">
    <property type="term" value="F:phosphorelay sensor kinase activity"/>
    <property type="evidence" value="ECO:0007669"/>
    <property type="project" value="InterPro"/>
</dbReference>
<evidence type="ECO:0000256" key="6">
    <source>
        <dbReference type="ARBA" id="ARBA00022777"/>
    </source>
</evidence>
<reference evidence="14 15" key="1">
    <citation type="submission" date="2019-03" db="EMBL/GenBank/DDBJ databases">
        <title>Genome sequence of Sphingomonas sp. 17J27-24.</title>
        <authorList>
            <person name="Kim M."/>
            <person name="Maeng S."/>
            <person name="Sathiyaraj S."/>
        </authorList>
    </citation>
    <scope>NUCLEOTIDE SEQUENCE [LARGE SCALE GENOMIC DNA]</scope>
    <source>
        <strain evidence="14 15">17J27-24</strain>
    </source>
</reference>
<dbReference type="Pfam" id="PF00072">
    <property type="entry name" value="Response_reg"/>
    <property type="match status" value="1"/>
</dbReference>
<dbReference type="SUPFAM" id="SSF47384">
    <property type="entry name" value="Homodimeric domain of signal transducing histidine kinase"/>
    <property type="match status" value="1"/>
</dbReference>
<keyword evidence="10" id="KW-0175">Coiled coil</keyword>
<dbReference type="InterPro" id="IPR005467">
    <property type="entry name" value="His_kinase_dom"/>
</dbReference>
<dbReference type="SMART" id="SM00448">
    <property type="entry name" value="REC"/>
    <property type="match status" value="1"/>
</dbReference>
<evidence type="ECO:0000259" key="12">
    <source>
        <dbReference type="PROSITE" id="PS50109"/>
    </source>
</evidence>
<comment type="catalytic activity">
    <reaction evidence="1">
        <text>ATP + protein L-histidine = ADP + protein N-phospho-L-histidine.</text>
        <dbReference type="EC" id="2.7.13.3"/>
    </reaction>
</comment>
<dbReference type="SUPFAM" id="SSF52172">
    <property type="entry name" value="CheY-like"/>
    <property type="match status" value="1"/>
</dbReference>
<keyword evidence="11" id="KW-0472">Membrane</keyword>
<evidence type="ECO:0000259" key="13">
    <source>
        <dbReference type="PROSITE" id="PS50110"/>
    </source>
</evidence>
<dbReference type="SMART" id="SM00387">
    <property type="entry name" value="HATPase_c"/>
    <property type="match status" value="1"/>
</dbReference>
<feature type="domain" description="Response regulatory" evidence="13">
    <location>
        <begin position="538"/>
        <end position="651"/>
    </location>
</feature>
<dbReference type="PANTHER" id="PTHR43065:SF46">
    <property type="entry name" value="C4-DICARBOXYLATE TRANSPORT SENSOR PROTEIN DCTB"/>
    <property type="match status" value="1"/>
</dbReference>
<feature type="coiled-coil region" evidence="10">
    <location>
        <begin position="241"/>
        <end position="282"/>
    </location>
</feature>
<dbReference type="PROSITE" id="PS50110">
    <property type="entry name" value="RESPONSE_REGULATORY"/>
    <property type="match status" value="1"/>
</dbReference>
<evidence type="ECO:0000313" key="15">
    <source>
        <dbReference type="Proteomes" id="UP000298213"/>
    </source>
</evidence>
<accession>A0A4Y8ZRR3</accession>
<gene>
    <name evidence="14" type="ORF">E2493_14830</name>
</gene>
<dbReference type="GO" id="GO:0005524">
    <property type="term" value="F:ATP binding"/>
    <property type="evidence" value="ECO:0007669"/>
    <property type="project" value="UniProtKB-KW"/>
</dbReference>
<dbReference type="AlphaFoldDB" id="A0A4Y8ZRR3"/>
<dbReference type="EC" id="2.7.13.3" evidence="2"/>
<dbReference type="Gene3D" id="1.10.287.130">
    <property type="match status" value="1"/>
</dbReference>
<proteinExistence type="predicted"/>
<keyword evidence="11" id="KW-1133">Transmembrane helix</keyword>
<evidence type="ECO:0000256" key="10">
    <source>
        <dbReference type="SAM" id="Coils"/>
    </source>
</evidence>
<sequence length="669" mass="71038">MAGEGLDTPEIGVSGRGRGALAAAGAVVATLLLIALMVMVTGSNRAREQAIASERHSYDVMLLTRSADGSIARAEAALGRYVLDEAQPTGTVYYNEWVLAERQIGQLERMVRGDADQLERVKALRALYRKRATELAAAATAAAAKKGSGGISLFYQAGMSPTGPALRGKLSEIASAERKDLSDRMAATGLSGARATELTEWLGWIAVLIGAGAVILGLLAYRAISQRLEAIAAADTEAMRAQRLEEAVRERTRELVDANERLQAEAAERAAAEAQLRQVQKMEAVGQLTGGIAHDFNNMLAVIVGGLDLARRRLRSSKREVEFHLDNAMEGATRAAALTRRLLAFARAEPLLPVSAAPSELVEGMLDLIDRTIGERINVTTDFPAEPWHVRVDTNQLENAILNMAVNARDAMDGQGQLSIAVDNLVLAAGEVNALAPGEYVRISVADTGAGIPSEMIERVFEPFFTTKPVGKGTGLGLSQIFGFARQSGGDITLKSTVGAGTTVAIYLPRSEETGEFGGEVHAARADVEERAAPPGTPILVVEDDPRVSRATVGALEELGYTTIACASGREAMEILERESGLQLIITDVMMPEMTGPELVREASRRWPWIAVLFVTGYVGEAGDAEDLSGYDILRKPFTVSGLAAAVAAALAHRGGSSANEAVAFRSRA</sequence>
<dbReference type="InterPro" id="IPR003661">
    <property type="entry name" value="HisK_dim/P_dom"/>
</dbReference>
<evidence type="ECO:0000256" key="5">
    <source>
        <dbReference type="ARBA" id="ARBA00022741"/>
    </source>
</evidence>
<feature type="transmembrane region" description="Helical" evidence="11">
    <location>
        <begin position="20"/>
        <end position="40"/>
    </location>
</feature>
<dbReference type="PRINTS" id="PR00344">
    <property type="entry name" value="BCTRLSENSOR"/>
</dbReference>
<organism evidence="14 15">
    <name type="scientific">Sphingomonas parva</name>
    <dbReference type="NCBI Taxonomy" id="2555898"/>
    <lineage>
        <taxon>Bacteria</taxon>
        <taxon>Pseudomonadati</taxon>
        <taxon>Pseudomonadota</taxon>
        <taxon>Alphaproteobacteria</taxon>
        <taxon>Sphingomonadales</taxon>
        <taxon>Sphingomonadaceae</taxon>
        <taxon>Sphingomonas</taxon>
    </lineage>
</organism>
<dbReference type="SMART" id="SM00388">
    <property type="entry name" value="HisKA"/>
    <property type="match status" value="1"/>
</dbReference>
<keyword evidence="7" id="KW-0067">ATP-binding</keyword>